<feature type="compositionally biased region" description="Low complexity" evidence="1">
    <location>
        <begin position="9"/>
        <end position="20"/>
    </location>
</feature>
<reference evidence="2 3" key="1">
    <citation type="journal article" date="2013" name="PLoS ONE">
        <title>Predicting the Proteins of Angomonas deanei, Strigomonas culicis and Their Respective Endosymbionts Reveals New Aspects of the Trypanosomatidae Family.</title>
        <authorList>
            <person name="Motta M.C."/>
            <person name="Martins A.C."/>
            <person name="de Souza S.S."/>
            <person name="Catta-Preta C.M."/>
            <person name="Silva R."/>
            <person name="Klein C.C."/>
            <person name="de Almeida L.G."/>
            <person name="de Lima Cunha O."/>
            <person name="Ciapina L.P."/>
            <person name="Brocchi M."/>
            <person name="Colabardini A.C."/>
            <person name="de Araujo Lima B."/>
            <person name="Machado C.R."/>
            <person name="de Almeida Soares C.M."/>
            <person name="Probst C.M."/>
            <person name="de Menezes C.B."/>
            <person name="Thompson C.E."/>
            <person name="Bartholomeu D.C."/>
            <person name="Gradia D.F."/>
            <person name="Pavoni D.P."/>
            <person name="Grisard E.C."/>
            <person name="Fantinatti-Garboggini F."/>
            <person name="Marchini F.K."/>
            <person name="Rodrigues-Luiz G.F."/>
            <person name="Wagner G."/>
            <person name="Goldman G.H."/>
            <person name="Fietto J.L."/>
            <person name="Elias M.C."/>
            <person name="Goldman M.H."/>
            <person name="Sagot M.F."/>
            <person name="Pereira M."/>
            <person name="Stoco P.H."/>
            <person name="de Mendonca-Neto R.P."/>
            <person name="Teixeira S.M."/>
            <person name="Maciel T.E."/>
            <person name="de Oliveira Mendes T.A."/>
            <person name="Urmenyi T.P."/>
            <person name="de Souza W."/>
            <person name="Schenkman S."/>
            <person name="de Vasconcelos A.T."/>
        </authorList>
    </citation>
    <scope>NUCLEOTIDE SEQUENCE [LARGE SCALE GENOMIC DNA]</scope>
</reference>
<name>S9TGY7_9TRYP</name>
<gene>
    <name evidence="2" type="ORF">STCU_11514</name>
</gene>
<accession>S9TGY7</accession>
<evidence type="ECO:0000313" key="3">
    <source>
        <dbReference type="Proteomes" id="UP000015354"/>
    </source>
</evidence>
<dbReference type="Proteomes" id="UP000015354">
    <property type="component" value="Unassembled WGS sequence"/>
</dbReference>
<feature type="region of interest" description="Disordered" evidence="1">
    <location>
        <begin position="1"/>
        <end position="20"/>
    </location>
</feature>
<keyword evidence="3" id="KW-1185">Reference proteome</keyword>
<sequence length="93" mass="10040">MTSAVDTHSSSSSSSSAGAAGAATEARCSRAWGEGLRPWTLLAGCFASADRESTTLCVRVAPFIFLFIKNSSDSKRCFFLYMYVCMNVGILYF</sequence>
<dbReference type="AlphaFoldDB" id="S9TGY7"/>
<evidence type="ECO:0000313" key="2">
    <source>
        <dbReference type="EMBL" id="EPY16159.1"/>
    </source>
</evidence>
<dbReference type="EMBL" id="ATMH01011476">
    <property type="protein sequence ID" value="EPY16159.1"/>
    <property type="molecule type" value="Genomic_DNA"/>
</dbReference>
<evidence type="ECO:0000256" key="1">
    <source>
        <dbReference type="SAM" id="MobiDB-lite"/>
    </source>
</evidence>
<protein>
    <submittedName>
        <fullName evidence="2">Uncharacterized protein</fullName>
    </submittedName>
</protein>
<comment type="caution">
    <text evidence="2">The sequence shown here is derived from an EMBL/GenBank/DDBJ whole genome shotgun (WGS) entry which is preliminary data.</text>
</comment>
<proteinExistence type="predicted"/>
<organism evidence="2 3">
    <name type="scientific">Strigomonas culicis</name>
    <dbReference type="NCBI Taxonomy" id="28005"/>
    <lineage>
        <taxon>Eukaryota</taxon>
        <taxon>Discoba</taxon>
        <taxon>Euglenozoa</taxon>
        <taxon>Kinetoplastea</taxon>
        <taxon>Metakinetoplastina</taxon>
        <taxon>Trypanosomatida</taxon>
        <taxon>Trypanosomatidae</taxon>
        <taxon>Strigomonadinae</taxon>
        <taxon>Strigomonas</taxon>
    </lineage>
</organism>